<dbReference type="AlphaFoldDB" id="A0A381WP05"/>
<dbReference type="NCBIfam" id="TIGR00049">
    <property type="entry name" value="iron-sulfur cluster assembly accessory protein"/>
    <property type="match status" value="1"/>
</dbReference>
<reference evidence="2" key="1">
    <citation type="submission" date="2018-05" db="EMBL/GenBank/DDBJ databases">
        <authorList>
            <person name="Lanie J.A."/>
            <person name="Ng W.-L."/>
            <person name="Kazmierczak K.M."/>
            <person name="Andrzejewski T.M."/>
            <person name="Davidsen T.M."/>
            <person name="Wayne K.J."/>
            <person name="Tettelin H."/>
            <person name="Glass J.I."/>
            <person name="Rusch D."/>
            <person name="Podicherti R."/>
            <person name="Tsui H.-C.T."/>
            <person name="Winkler M.E."/>
        </authorList>
    </citation>
    <scope>NUCLEOTIDE SEQUENCE</scope>
</reference>
<gene>
    <name evidence="2" type="ORF">METZ01_LOCUS107113</name>
</gene>
<dbReference type="PANTHER" id="PTHR47265">
    <property type="entry name" value="IRON-SULFUR ASSEMBLY PROTEIN ISCA, CHLOROPLASTIC"/>
    <property type="match status" value="1"/>
</dbReference>
<dbReference type="InterPro" id="IPR035903">
    <property type="entry name" value="HesB-like_dom_sf"/>
</dbReference>
<dbReference type="EMBL" id="UINC01012422">
    <property type="protein sequence ID" value="SVA54259.1"/>
    <property type="molecule type" value="Genomic_DNA"/>
</dbReference>
<dbReference type="PANTHER" id="PTHR47265:SF1">
    <property type="entry name" value="IRON-SULFUR ASSEMBLY PROTEIN ISCA, CHLOROPLASTIC"/>
    <property type="match status" value="1"/>
</dbReference>
<dbReference type="InterPro" id="IPR016092">
    <property type="entry name" value="ATAP"/>
</dbReference>
<feature type="domain" description="Core" evidence="1">
    <location>
        <begin position="8"/>
        <end position="108"/>
    </location>
</feature>
<dbReference type="GO" id="GO:0030674">
    <property type="term" value="F:protein-macromolecule adaptor activity"/>
    <property type="evidence" value="ECO:0007669"/>
    <property type="project" value="TreeGrafter"/>
</dbReference>
<accession>A0A381WP05</accession>
<dbReference type="Pfam" id="PF01521">
    <property type="entry name" value="Fe-S_biosyn"/>
    <property type="match status" value="1"/>
</dbReference>
<sequence>MAVDIDFVKITPKASEEVIKLVTAENNPDIGLRLAVKGGGCSGLSYDLQFTPQENGDTIISHEGFNVFMDAKSMIYLKGMQLDFQGGLQGKGFVFVNPNATSTCGCGESFSIT</sequence>
<dbReference type="InterPro" id="IPR017870">
    <property type="entry name" value="FeS_cluster_insertion_CS"/>
</dbReference>
<name>A0A381WP05_9ZZZZ</name>
<dbReference type="GO" id="GO:0009570">
    <property type="term" value="C:chloroplast stroma"/>
    <property type="evidence" value="ECO:0007669"/>
    <property type="project" value="TreeGrafter"/>
</dbReference>
<evidence type="ECO:0000313" key="2">
    <source>
        <dbReference type="EMBL" id="SVA54259.1"/>
    </source>
</evidence>
<evidence type="ECO:0000259" key="1">
    <source>
        <dbReference type="Pfam" id="PF01521"/>
    </source>
</evidence>
<dbReference type="GO" id="GO:0051536">
    <property type="term" value="F:iron-sulfur cluster binding"/>
    <property type="evidence" value="ECO:0007669"/>
    <property type="project" value="InterPro"/>
</dbReference>
<proteinExistence type="predicted"/>
<dbReference type="InterPro" id="IPR031108">
    <property type="entry name" value="IscA_plant_cyanobact"/>
</dbReference>
<protein>
    <recommendedName>
        <fullName evidence="1">Core domain-containing protein</fullName>
    </recommendedName>
</protein>
<organism evidence="2">
    <name type="scientific">marine metagenome</name>
    <dbReference type="NCBI Taxonomy" id="408172"/>
    <lineage>
        <taxon>unclassified sequences</taxon>
        <taxon>metagenomes</taxon>
        <taxon>ecological metagenomes</taxon>
    </lineage>
</organism>
<dbReference type="PROSITE" id="PS01152">
    <property type="entry name" value="HESB"/>
    <property type="match status" value="1"/>
</dbReference>
<dbReference type="Gene3D" id="2.60.300.12">
    <property type="entry name" value="HesB-like domain"/>
    <property type="match status" value="1"/>
</dbReference>
<dbReference type="GO" id="GO:0016226">
    <property type="term" value="P:iron-sulfur cluster assembly"/>
    <property type="evidence" value="ECO:0007669"/>
    <property type="project" value="InterPro"/>
</dbReference>
<dbReference type="SUPFAM" id="SSF89360">
    <property type="entry name" value="HesB-like domain"/>
    <property type="match status" value="1"/>
</dbReference>
<dbReference type="InterPro" id="IPR000361">
    <property type="entry name" value="ATAP_core_dom"/>
</dbReference>